<protein>
    <submittedName>
        <fullName evidence="1">Uncharacterized protein</fullName>
    </submittedName>
</protein>
<name>A0A6H5IDB1_9HYME</name>
<dbReference type="Proteomes" id="UP000479190">
    <property type="component" value="Unassembled WGS sequence"/>
</dbReference>
<evidence type="ECO:0000313" key="1">
    <source>
        <dbReference type="EMBL" id="CAB0034928.1"/>
    </source>
</evidence>
<dbReference type="EMBL" id="CADCXV010000762">
    <property type="protein sequence ID" value="CAB0034928.1"/>
    <property type="molecule type" value="Genomic_DNA"/>
</dbReference>
<sequence length="94" mass="11188">MRRLSDYLVHAHAQANYLKNGIFSNFKIVFFHNLTVASSCQLTRGTQGNPLQNEKSTKRPRMMRPLGRMHQPRTQHQGIWFAQRHCFLAQWRFF</sequence>
<dbReference type="AlphaFoldDB" id="A0A6H5IDB1"/>
<reference evidence="1 2" key="1">
    <citation type="submission" date="2020-02" db="EMBL/GenBank/DDBJ databases">
        <authorList>
            <person name="Ferguson B K."/>
        </authorList>
    </citation>
    <scope>NUCLEOTIDE SEQUENCE [LARGE SCALE GENOMIC DNA]</scope>
</reference>
<accession>A0A6H5IDB1</accession>
<keyword evidence="2" id="KW-1185">Reference proteome</keyword>
<organism evidence="1 2">
    <name type="scientific">Trichogramma brassicae</name>
    <dbReference type="NCBI Taxonomy" id="86971"/>
    <lineage>
        <taxon>Eukaryota</taxon>
        <taxon>Metazoa</taxon>
        <taxon>Ecdysozoa</taxon>
        <taxon>Arthropoda</taxon>
        <taxon>Hexapoda</taxon>
        <taxon>Insecta</taxon>
        <taxon>Pterygota</taxon>
        <taxon>Neoptera</taxon>
        <taxon>Endopterygota</taxon>
        <taxon>Hymenoptera</taxon>
        <taxon>Apocrita</taxon>
        <taxon>Proctotrupomorpha</taxon>
        <taxon>Chalcidoidea</taxon>
        <taxon>Trichogrammatidae</taxon>
        <taxon>Trichogramma</taxon>
    </lineage>
</organism>
<proteinExistence type="predicted"/>
<gene>
    <name evidence="1" type="ORF">TBRA_LOCUS6826</name>
</gene>
<evidence type="ECO:0000313" key="2">
    <source>
        <dbReference type="Proteomes" id="UP000479190"/>
    </source>
</evidence>